<dbReference type="AlphaFoldDB" id="A0A0F6W0I2"/>
<dbReference type="EMBL" id="CP011125">
    <property type="protein sequence ID" value="AKF04311.1"/>
    <property type="molecule type" value="Genomic_DNA"/>
</dbReference>
<dbReference type="RefSeq" id="WP_053231663.1">
    <property type="nucleotide sequence ID" value="NZ_CP011125.1"/>
</dbReference>
<dbReference type="STRING" id="927083.DB32_001460"/>
<evidence type="ECO:0000313" key="1">
    <source>
        <dbReference type="EMBL" id="AKF04311.1"/>
    </source>
</evidence>
<protein>
    <submittedName>
        <fullName evidence="1">Uncharacterized protein</fullName>
    </submittedName>
</protein>
<dbReference type="KEGG" id="samy:DB32_001460"/>
<dbReference type="OrthoDB" id="8210390at2"/>
<name>A0A0F6W0I2_9BACT</name>
<dbReference type="Proteomes" id="UP000034883">
    <property type="component" value="Chromosome"/>
</dbReference>
<gene>
    <name evidence="1" type="ORF">DB32_001460</name>
</gene>
<proteinExistence type="predicted"/>
<sequence length="276" mass="30477">MDAELVWKTWRRILREPELHESVLAGAIDGRAHGLSPEEARIAADYAAHSKMTRWAVETYRFRLERGALFALGTGAPLTLRLLESAGVDTREVARRYLRSVGYGDDGPHVYRSCAAFLDFLRRHPPSAPVRELVDTIALESTVVSLIRQLADAPESSWPARPSEGEPQPRRYVQSGTGRVVSTTHALASWLAQPELVAANTAAAEPEHFLVYVPSVDSDYDIAELSRTAKQLFDALASPRSFDEVRSSLPPDDDDEHDAALETFLSLGVVRAEMTS</sequence>
<evidence type="ECO:0000313" key="2">
    <source>
        <dbReference type="Proteomes" id="UP000034883"/>
    </source>
</evidence>
<accession>A0A0F6W0I2</accession>
<reference evidence="1 2" key="1">
    <citation type="submission" date="2015-03" db="EMBL/GenBank/DDBJ databases">
        <title>Genome assembly of Sandaracinus amylolyticus DSM 53668.</title>
        <authorList>
            <person name="Sharma G."/>
            <person name="Subramanian S."/>
        </authorList>
    </citation>
    <scope>NUCLEOTIDE SEQUENCE [LARGE SCALE GENOMIC DNA]</scope>
    <source>
        <strain evidence="1 2">DSM 53668</strain>
    </source>
</reference>
<organism evidence="1 2">
    <name type="scientific">Sandaracinus amylolyticus</name>
    <dbReference type="NCBI Taxonomy" id="927083"/>
    <lineage>
        <taxon>Bacteria</taxon>
        <taxon>Pseudomonadati</taxon>
        <taxon>Myxococcota</taxon>
        <taxon>Polyangia</taxon>
        <taxon>Polyangiales</taxon>
        <taxon>Sandaracinaceae</taxon>
        <taxon>Sandaracinus</taxon>
    </lineage>
</organism>
<keyword evidence="2" id="KW-1185">Reference proteome</keyword>